<name>A0A1F7HJV2_9BACT</name>
<reference evidence="2 3" key="1">
    <citation type="journal article" date="2016" name="Nat. Commun.">
        <title>Thousands of microbial genomes shed light on interconnected biogeochemical processes in an aquifer system.</title>
        <authorList>
            <person name="Anantharaman K."/>
            <person name="Brown C.T."/>
            <person name="Hug L.A."/>
            <person name="Sharon I."/>
            <person name="Castelle C.J."/>
            <person name="Probst A.J."/>
            <person name="Thomas B.C."/>
            <person name="Singh A."/>
            <person name="Wilkins M.J."/>
            <person name="Karaoz U."/>
            <person name="Brodie E.L."/>
            <person name="Williams K.H."/>
            <person name="Hubbard S.S."/>
            <person name="Banfield J.F."/>
        </authorList>
    </citation>
    <scope>NUCLEOTIDE SEQUENCE [LARGE SCALE GENOMIC DNA]</scope>
</reference>
<sequence>MKSTFKLIISGVFIGLLVLNIWVFIKGIHLSNDISKFEHKTNVLKKENMELEAQLYDINSLKYTSSIAANLDFSKKAEPYFLDNLKVALKQ</sequence>
<keyword evidence="1" id="KW-1133">Transmembrane helix</keyword>
<accession>A0A1F7HJV2</accession>
<evidence type="ECO:0000313" key="2">
    <source>
        <dbReference type="EMBL" id="OGK31385.1"/>
    </source>
</evidence>
<dbReference type="EMBL" id="MFZV01000007">
    <property type="protein sequence ID" value="OGK31385.1"/>
    <property type="molecule type" value="Genomic_DNA"/>
</dbReference>
<feature type="transmembrane region" description="Helical" evidence="1">
    <location>
        <begin position="7"/>
        <end position="25"/>
    </location>
</feature>
<evidence type="ECO:0000256" key="1">
    <source>
        <dbReference type="SAM" id="Phobius"/>
    </source>
</evidence>
<comment type="caution">
    <text evidence="2">The sequence shown here is derived from an EMBL/GenBank/DDBJ whole genome shotgun (WGS) entry which is preliminary data.</text>
</comment>
<evidence type="ECO:0000313" key="3">
    <source>
        <dbReference type="Proteomes" id="UP000177199"/>
    </source>
</evidence>
<dbReference type="Proteomes" id="UP000177199">
    <property type="component" value="Unassembled WGS sequence"/>
</dbReference>
<protein>
    <recommendedName>
        <fullName evidence="4">Cell division protein FtsL</fullName>
    </recommendedName>
</protein>
<keyword evidence="1" id="KW-0812">Transmembrane</keyword>
<evidence type="ECO:0008006" key="4">
    <source>
        <dbReference type="Google" id="ProtNLM"/>
    </source>
</evidence>
<gene>
    <name evidence="2" type="ORF">A3F29_01500</name>
</gene>
<proteinExistence type="predicted"/>
<keyword evidence="1" id="KW-0472">Membrane</keyword>
<dbReference type="AlphaFoldDB" id="A0A1F7HJV2"/>
<organism evidence="2 3">
    <name type="scientific">Candidatus Roizmanbacteria bacterium RIFCSPHIGHO2_12_FULL_33_9</name>
    <dbReference type="NCBI Taxonomy" id="1802045"/>
    <lineage>
        <taxon>Bacteria</taxon>
        <taxon>Candidatus Roizmaniibacteriota</taxon>
    </lineage>
</organism>